<feature type="coiled-coil region" evidence="1">
    <location>
        <begin position="485"/>
        <end position="512"/>
    </location>
</feature>
<evidence type="ECO:0000256" key="1">
    <source>
        <dbReference type="SAM" id="Coils"/>
    </source>
</evidence>
<evidence type="ECO:0000313" key="4">
    <source>
        <dbReference type="Proteomes" id="UP000299102"/>
    </source>
</evidence>
<name>A0A4C1VQ01_EUMVA</name>
<dbReference type="Proteomes" id="UP000299102">
    <property type="component" value="Unassembled WGS sequence"/>
</dbReference>
<organism evidence="3 4">
    <name type="scientific">Eumeta variegata</name>
    <name type="common">Bagworm moth</name>
    <name type="synonym">Eumeta japonica</name>
    <dbReference type="NCBI Taxonomy" id="151549"/>
    <lineage>
        <taxon>Eukaryota</taxon>
        <taxon>Metazoa</taxon>
        <taxon>Ecdysozoa</taxon>
        <taxon>Arthropoda</taxon>
        <taxon>Hexapoda</taxon>
        <taxon>Insecta</taxon>
        <taxon>Pterygota</taxon>
        <taxon>Neoptera</taxon>
        <taxon>Endopterygota</taxon>
        <taxon>Lepidoptera</taxon>
        <taxon>Glossata</taxon>
        <taxon>Ditrysia</taxon>
        <taxon>Tineoidea</taxon>
        <taxon>Psychidae</taxon>
        <taxon>Oiketicinae</taxon>
        <taxon>Eumeta</taxon>
    </lineage>
</organism>
<feature type="region of interest" description="Disordered" evidence="2">
    <location>
        <begin position="1106"/>
        <end position="1205"/>
    </location>
</feature>
<gene>
    <name evidence="3" type="ORF">EVAR_37650_1</name>
</gene>
<feature type="region of interest" description="Disordered" evidence="2">
    <location>
        <begin position="1299"/>
        <end position="1341"/>
    </location>
</feature>
<accession>A0A4C1VQ01</accession>
<feature type="compositionally biased region" description="Polar residues" evidence="2">
    <location>
        <begin position="1132"/>
        <end position="1158"/>
    </location>
</feature>
<dbReference type="EMBL" id="BGZK01000378">
    <property type="protein sequence ID" value="GBP40249.1"/>
    <property type="molecule type" value="Genomic_DNA"/>
</dbReference>
<sequence length="1400" mass="160801">MPVSAHESQEEKLKRHKMLDVLADRVIEMTDMLEGDDLKIYVHKEVKKFMREAPMWSPDSKCCDNSLKEKMSNNLGESLYKIICKKPNILDETISDWLRDIPLKKNDDLTFDKKRLQKDLKKRIMAIFSSRPSCDTYFSNVLAEEIKNTLEQWVSDFDDVCSKNRFLTTISEQLADLVKDLAAENENGEQNEIKSKIRDWIERDPELVKHEIDQDAINELSNTLTGVLHGDAPRPNEIQDEITQWLSLHTTIVPEEQSISRLTNRLLPMATSTPRDSADTTIYSSIEIGTGTLVDNVLNVLNKSGLQIRPEVRQRLTLDIVDILAASPEQMCARNDDSLDCDQSSRERLEESIHEVFEEHDIHPNNENETIKNLVNVMESINVDCDESCFERSFQKKVLPEVSKLLSHCSHCPPDKGKLSTTLDELKARFGEIKNRTARGISVDAGPSRSGAHEKFAQEPKSIKVTISQWADELPLKSEPKVEVKKVKDDMVNELSEEIANMQRQQEKEKVHPSRYQQRIREKVTRWLKKLPLQPDRLTNTEEMADELVKRMAMANEFIENSGGPNQAQLENTIMNWFKNSTFYRQITSEDRRREIQRVPQLANQLKEIQAGLLNQTTKRRDRRFLYSQATDLIEKLRAIPYNPEPKTNFNKYLTLLKREVAIWIDDFPVDYADIEGEETRKNKAAGQLAEKLFMVQMRHPSESDQEAYEEELYETISRWLTALNRPMIDANKHRLTVRLIMRINDLESRMANAVMQTVPLKPYKERYLENIAAGAVPLHFVNKQEEKMHQEIIHNMANAFINRNYKLEDPQQRADLIETLSAHIRDFLDYVETLPDDQPNYEALRAELEEVLKQVPVPDLEKAKKEQKIKQMWKVVTAWYKSLPVDPAVDSEEEIDRVRMLNYLNIKMAKIRKDLDVSSDEGNWDERIVKEIFNFLRTLPLHRNDCAALNEFTDDLLTTYLDAERFLSRSLPQKFTDGNLLTEQLPEGRFEIGGPCGKKKDEKRPKQTVPQIELHEKNLIEKTSDPSLINRTADQVHFQRPRVSIDNRPLVSAPPECPVACRHHSLTPQPTAQGEYVSYYDPEFVDERFLDESLENYRSFKEKAQFNSSIMPTQDQPSKRTEPCRGCAKPSGQTPKSPHASMNTSRTPQSPKPSQYHKSCIHPTDKEDQTIPGSLRSGRHSPKALDQSIRPRTQSPKSESDRFGATGVSLKLKSQDERQCNTCQNPIMSLEEQVHELPAHHTSQVSESDKYRYGQTRYREHYDGPQSMPAKPADYAISTTLQREIDLARQIGMYDEPATAGTGLGIPTGSRRGPDSSQVRRQGPCIPISTQDGQQHPPGTDDDVPVYCPCIKKMLNCRSFGFFFRPSCPMSADDGLSQCSHCCNLCPCPTFAQFNPPYP</sequence>
<keyword evidence="4" id="KW-1185">Reference proteome</keyword>
<evidence type="ECO:0000256" key="2">
    <source>
        <dbReference type="SAM" id="MobiDB-lite"/>
    </source>
</evidence>
<protein>
    <submittedName>
        <fullName evidence="3">Uncharacterized protein</fullName>
    </submittedName>
</protein>
<keyword evidence="1" id="KW-0175">Coiled coil</keyword>
<comment type="caution">
    <text evidence="3">The sequence shown here is derived from an EMBL/GenBank/DDBJ whole genome shotgun (WGS) entry which is preliminary data.</text>
</comment>
<feature type="compositionally biased region" description="Polar residues" evidence="2">
    <location>
        <begin position="1106"/>
        <end position="1117"/>
    </location>
</feature>
<proteinExistence type="predicted"/>
<reference evidence="3 4" key="1">
    <citation type="journal article" date="2019" name="Commun. Biol.">
        <title>The bagworm genome reveals a unique fibroin gene that provides high tensile strength.</title>
        <authorList>
            <person name="Kono N."/>
            <person name="Nakamura H."/>
            <person name="Ohtoshi R."/>
            <person name="Tomita M."/>
            <person name="Numata K."/>
            <person name="Arakawa K."/>
        </authorList>
    </citation>
    <scope>NUCLEOTIDE SEQUENCE [LARGE SCALE GENOMIC DNA]</scope>
</reference>
<evidence type="ECO:0000313" key="3">
    <source>
        <dbReference type="EMBL" id="GBP40249.1"/>
    </source>
</evidence>